<accession>A0A0G4B4S8</accession>
<name>A0A0G4B4S8_9BACT</name>
<dbReference type="GO" id="GO:0016020">
    <property type="term" value="C:membrane"/>
    <property type="evidence" value="ECO:0007669"/>
    <property type="project" value="UniProtKB-SubCell"/>
</dbReference>
<dbReference type="Pfam" id="PF02163">
    <property type="entry name" value="Peptidase_M50"/>
    <property type="match status" value="1"/>
</dbReference>
<gene>
    <name evidence="13" type="ORF">UT28_C0001G0191</name>
</gene>
<protein>
    <submittedName>
        <fullName evidence="13">Putative membrane-associated zinc metalloprotease, regulator of sigma E protease</fullName>
        <ecNumber evidence="13">3.4.24.-</ecNumber>
    </submittedName>
</protein>
<comment type="similarity">
    <text evidence="3">Belongs to the peptidase M50B family.</text>
</comment>
<dbReference type="InterPro" id="IPR008915">
    <property type="entry name" value="Peptidase_M50"/>
</dbReference>
<keyword evidence="9 13" id="KW-0482">Metalloprotease</keyword>
<evidence type="ECO:0000256" key="3">
    <source>
        <dbReference type="ARBA" id="ARBA00007931"/>
    </source>
</evidence>
<dbReference type="KEGG" id="bbgw:UT28_C0001G0191"/>
<dbReference type="GO" id="GO:0006508">
    <property type="term" value="P:proteolysis"/>
    <property type="evidence" value="ECO:0007669"/>
    <property type="project" value="UniProtKB-KW"/>
</dbReference>
<dbReference type="InterPro" id="IPR004387">
    <property type="entry name" value="Pept_M50_Zn"/>
</dbReference>
<evidence type="ECO:0000256" key="6">
    <source>
        <dbReference type="ARBA" id="ARBA00022801"/>
    </source>
</evidence>
<evidence type="ECO:0000256" key="7">
    <source>
        <dbReference type="ARBA" id="ARBA00022833"/>
    </source>
</evidence>
<keyword evidence="7" id="KW-0862">Zinc</keyword>
<organism evidence="13 14">
    <name type="scientific">Berkelbacteria bacterium GW2011_GWE1_39_12</name>
    <dbReference type="NCBI Taxonomy" id="1618337"/>
    <lineage>
        <taxon>Bacteria</taxon>
        <taxon>Candidatus Berkelbacteria</taxon>
    </lineage>
</organism>
<evidence type="ECO:0000256" key="10">
    <source>
        <dbReference type="ARBA" id="ARBA00023136"/>
    </source>
</evidence>
<sequence>MILTIIVFIAILGLLIFVHEAGHFLVAKLAKVKVEEFAFGFPPRLFTVKRGETNYSINAIPLGGYVKLFGEEGQSHAANSFMGKTVLQRIAIVVAGVVMNFVLAIILMAIGFMIGMTPLVSDPATMAGQKDSKVMIAYVQKDSPAEKAGITNGTILNGFDSTTDLQKYTQEHIGQSVVFSTEKQNQSKDLNVTLSADKEAPLGVGIISITKVKQGFFQAFGTSVKETGLVIKTFFVFIYDILRNIFTTGHTGPEGESVSGPVGLFNFTSEAIKIGWIYVLQLVILLSINLGIINILPFPALDGGKVLFLALEGIFRKKVIRQEVENWIHMIGFALLIILMIAITYRDIIRR</sequence>
<dbReference type="EMBL" id="CP011213">
    <property type="protein sequence ID" value="AKM82002.1"/>
    <property type="molecule type" value="Genomic_DNA"/>
</dbReference>
<dbReference type="GO" id="GO:0004222">
    <property type="term" value="F:metalloendopeptidase activity"/>
    <property type="evidence" value="ECO:0007669"/>
    <property type="project" value="InterPro"/>
</dbReference>
<proteinExistence type="inferred from homology"/>
<feature type="transmembrane region" description="Helical" evidence="11">
    <location>
        <begin position="327"/>
        <end position="345"/>
    </location>
</feature>
<dbReference type="InterPro" id="IPR036034">
    <property type="entry name" value="PDZ_sf"/>
</dbReference>
<evidence type="ECO:0000259" key="12">
    <source>
        <dbReference type="Pfam" id="PF02163"/>
    </source>
</evidence>
<dbReference type="STRING" id="1618337.UT28_C0001G0191"/>
<dbReference type="SUPFAM" id="SSF50156">
    <property type="entry name" value="PDZ domain-like"/>
    <property type="match status" value="1"/>
</dbReference>
<evidence type="ECO:0000256" key="5">
    <source>
        <dbReference type="ARBA" id="ARBA00022692"/>
    </source>
</evidence>
<keyword evidence="6 13" id="KW-0378">Hydrolase</keyword>
<dbReference type="CDD" id="cd06163">
    <property type="entry name" value="S2P-M50_PDZ_RseP-like"/>
    <property type="match status" value="1"/>
</dbReference>
<keyword evidence="8 11" id="KW-1133">Transmembrane helix</keyword>
<reference evidence="13 14" key="1">
    <citation type="journal article" date="2015" name="Nature">
        <title>rRNA introns, odd ribosomes, and small enigmatic genomes across a large radiation of phyla.</title>
        <authorList>
            <person name="Brown C.T."/>
            <person name="Hug L.A."/>
            <person name="Thomas B.C."/>
            <person name="Sharon I."/>
            <person name="Castelle C.J."/>
            <person name="Singh A."/>
            <person name="Wilkins M.J."/>
            <person name="Williams K.H."/>
            <person name="Banfield J.F."/>
        </authorList>
    </citation>
    <scope>NUCLEOTIDE SEQUENCE [LARGE SCALE GENOMIC DNA]</scope>
</reference>
<feature type="transmembrane region" description="Helical" evidence="11">
    <location>
        <begin position="90"/>
        <end position="114"/>
    </location>
</feature>
<evidence type="ECO:0000256" key="2">
    <source>
        <dbReference type="ARBA" id="ARBA00004141"/>
    </source>
</evidence>
<evidence type="ECO:0000256" key="8">
    <source>
        <dbReference type="ARBA" id="ARBA00022989"/>
    </source>
</evidence>
<feature type="domain" description="Peptidase M50" evidence="12">
    <location>
        <begin position="8"/>
        <end position="339"/>
    </location>
</feature>
<evidence type="ECO:0000256" key="4">
    <source>
        <dbReference type="ARBA" id="ARBA00022670"/>
    </source>
</evidence>
<dbReference type="Gene3D" id="2.30.42.10">
    <property type="match status" value="1"/>
</dbReference>
<dbReference type="EC" id="3.4.24.-" evidence="13"/>
<evidence type="ECO:0000313" key="13">
    <source>
        <dbReference type="EMBL" id="AKM82002.1"/>
    </source>
</evidence>
<dbReference type="PANTHER" id="PTHR42837:SF2">
    <property type="entry name" value="MEMBRANE METALLOPROTEASE ARASP2, CHLOROPLASTIC-RELATED"/>
    <property type="match status" value="1"/>
</dbReference>
<keyword evidence="5 11" id="KW-0812">Transmembrane</keyword>
<evidence type="ECO:0000313" key="14">
    <source>
        <dbReference type="Proteomes" id="UP000035648"/>
    </source>
</evidence>
<keyword evidence="10 11" id="KW-0472">Membrane</keyword>
<comment type="cofactor">
    <cofactor evidence="1">
        <name>Zn(2+)</name>
        <dbReference type="ChEBI" id="CHEBI:29105"/>
    </cofactor>
</comment>
<evidence type="ECO:0000256" key="11">
    <source>
        <dbReference type="SAM" id="Phobius"/>
    </source>
</evidence>
<dbReference type="Proteomes" id="UP000035648">
    <property type="component" value="Chromosome"/>
</dbReference>
<keyword evidence="4 13" id="KW-0645">Protease</keyword>
<evidence type="ECO:0000256" key="1">
    <source>
        <dbReference type="ARBA" id="ARBA00001947"/>
    </source>
</evidence>
<dbReference type="PANTHER" id="PTHR42837">
    <property type="entry name" value="REGULATOR OF SIGMA-E PROTEASE RSEP"/>
    <property type="match status" value="1"/>
</dbReference>
<evidence type="ECO:0000256" key="9">
    <source>
        <dbReference type="ARBA" id="ARBA00023049"/>
    </source>
</evidence>
<dbReference type="AlphaFoldDB" id="A0A0G4B4S8"/>
<comment type="subcellular location">
    <subcellularLocation>
        <location evidence="2">Membrane</location>
        <topology evidence="2">Multi-pass membrane protein</topology>
    </subcellularLocation>
</comment>
<feature type="transmembrane region" description="Helical" evidence="11">
    <location>
        <begin position="276"/>
        <end position="296"/>
    </location>
</feature>